<feature type="compositionally biased region" description="Basic and acidic residues" evidence="1">
    <location>
        <begin position="68"/>
        <end position="81"/>
    </location>
</feature>
<accession>A0A4V1P0A8</accession>
<gene>
    <name evidence="2" type="ORF">B5P46_26695</name>
</gene>
<feature type="compositionally biased region" description="Polar residues" evidence="1">
    <location>
        <begin position="84"/>
        <end position="95"/>
    </location>
</feature>
<evidence type="ECO:0008006" key="4">
    <source>
        <dbReference type="Google" id="ProtNLM"/>
    </source>
</evidence>
<dbReference type="Proteomes" id="UP000290767">
    <property type="component" value="Unassembled WGS sequence"/>
</dbReference>
<protein>
    <recommendedName>
        <fullName evidence="4">HAD family hydrolase</fullName>
    </recommendedName>
</protein>
<comment type="caution">
    <text evidence="2">The sequence shown here is derived from an EMBL/GenBank/DDBJ whole genome shotgun (WGS) entry which is preliminary data.</text>
</comment>
<evidence type="ECO:0000313" key="2">
    <source>
        <dbReference type="EMBL" id="RXT19870.1"/>
    </source>
</evidence>
<dbReference type="AlphaFoldDB" id="A0A4V1P0A8"/>
<reference evidence="2 3" key="1">
    <citation type="submission" date="2017-03" db="EMBL/GenBank/DDBJ databases">
        <authorList>
            <person name="Safronova V.I."/>
            <person name="Sazanova A.L."/>
            <person name="Chirak E.R."/>
        </authorList>
    </citation>
    <scope>NUCLEOTIDE SEQUENCE [LARGE SCALE GENOMIC DNA]</scope>
    <source>
        <strain evidence="2 3">Tri-43</strain>
    </source>
</reference>
<evidence type="ECO:0000313" key="3">
    <source>
        <dbReference type="Proteomes" id="UP000290767"/>
    </source>
</evidence>
<organism evidence="2 3">
    <name type="scientific">Rhizobium leguminosarum</name>
    <dbReference type="NCBI Taxonomy" id="384"/>
    <lineage>
        <taxon>Bacteria</taxon>
        <taxon>Pseudomonadati</taxon>
        <taxon>Pseudomonadota</taxon>
        <taxon>Alphaproteobacteria</taxon>
        <taxon>Hyphomicrobiales</taxon>
        <taxon>Rhizobiaceae</taxon>
        <taxon>Rhizobium/Agrobacterium group</taxon>
        <taxon>Rhizobium</taxon>
    </lineage>
</organism>
<dbReference type="EMBL" id="MZMU01000018">
    <property type="protein sequence ID" value="RXT19870.1"/>
    <property type="molecule type" value="Genomic_DNA"/>
</dbReference>
<feature type="region of interest" description="Disordered" evidence="1">
    <location>
        <begin position="68"/>
        <end position="95"/>
    </location>
</feature>
<proteinExistence type="predicted"/>
<sequence length="95" mass="10924">MTSDFSIPTGRRMRPFSEAENAEFRSVRFVLTDMDETLTHHGRLSAALWRSGHFLDLRSDTSEVKSRDFHQVESRKMEDRGSNPIKTGNAQRLIA</sequence>
<name>A0A4V1P0A8_RHILE</name>
<evidence type="ECO:0000256" key="1">
    <source>
        <dbReference type="SAM" id="MobiDB-lite"/>
    </source>
</evidence>